<protein>
    <submittedName>
        <fullName evidence="2">CocE/NonD family hydrolase</fullName>
    </submittedName>
</protein>
<dbReference type="PANTHER" id="PTHR43056">
    <property type="entry name" value="PEPTIDASE S9 PROLYL OLIGOPEPTIDASE"/>
    <property type="match status" value="1"/>
</dbReference>
<dbReference type="NCBIfam" id="TIGR00976">
    <property type="entry name" value="CocE_NonD"/>
    <property type="match status" value="1"/>
</dbReference>
<evidence type="ECO:0000313" key="2">
    <source>
        <dbReference type="EMBL" id="MFC6714145.1"/>
    </source>
</evidence>
<dbReference type="GO" id="GO:0016787">
    <property type="term" value="F:hydrolase activity"/>
    <property type="evidence" value="ECO:0007669"/>
    <property type="project" value="UniProtKB-KW"/>
</dbReference>
<dbReference type="Proteomes" id="UP001596356">
    <property type="component" value="Unassembled WGS sequence"/>
</dbReference>
<name>A0ABW2ATC1_9MICO</name>
<dbReference type="SUPFAM" id="SSF53474">
    <property type="entry name" value="alpha/beta-Hydrolases"/>
    <property type="match status" value="1"/>
</dbReference>
<feature type="domain" description="Xaa-Pro dipeptidyl-peptidase-like" evidence="1">
    <location>
        <begin position="26"/>
        <end position="153"/>
    </location>
</feature>
<dbReference type="PANTHER" id="PTHR43056:SF10">
    <property type="entry name" value="COCE_NOND FAMILY, PUTATIVE (AFU_ORTHOLOGUE AFUA_7G00600)-RELATED"/>
    <property type="match status" value="1"/>
</dbReference>
<dbReference type="InterPro" id="IPR050585">
    <property type="entry name" value="Xaa-Pro_dipeptidyl-ppase/CocE"/>
</dbReference>
<dbReference type="Pfam" id="PF02129">
    <property type="entry name" value="Peptidase_S15"/>
    <property type="match status" value="1"/>
</dbReference>
<dbReference type="InterPro" id="IPR005674">
    <property type="entry name" value="CocE/Ser_esterase"/>
</dbReference>
<dbReference type="RefSeq" id="WP_377822416.1">
    <property type="nucleotide sequence ID" value="NZ_JBHSWJ010000002.1"/>
</dbReference>
<sequence>MKIDYLQLSPAEVPAQAATHAVRMRDGVHLATDVYLPPGDDGPGPAILVRLPYDKDGEYTFLPLVADYLSRRGYRVVVQDVRGKFRSEGVPLLFVNEVDDGYDTIDWLIQQPWSDGTVAMWGDSYYGYTQWAAVASGHPALKAIAPGSPEPRWVNFPSRSPAVGPGMLR</sequence>
<gene>
    <name evidence="2" type="ORF">ACFQBT_10110</name>
</gene>
<dbReference type="InterPro" id="IPR029058">
    <property type="entry name" value="AB_hydrolase_fold"/>
</dbReference>
<dbReference type="InterPro" id="IPR000383">
    <property type="entry name" value="Xaa-Pro-like_dom"/>
</dbReference>
<evidence type="ECO:0000259" key="1">
    <source>
        <dbReference type="Pfam" id="PF02129"/>
    </source>
</evidence>
<dbReference type="EMBL" id="JBHSWJ010000002">
    <property type="protein sequence ID" value="MFC6714145.1"/>
    <property type="molecule type" value="Genomic_DNA"/>
</dbReference>
<dbReference type="Gene3D" id="3.40.50.1820">
    <property type="entry name" value="alpha/beta hydrolase"/>
    <property type="match status" value="1"/>
</dbReference>
<organism evidence="2 3">
    <name type="scientific">Branchiibius cervicis</name>
    <dbReference type="NCBI Taxonomy" id="908252"/>
    <lineage>
        <taxon>Bacteria</taxon>
        <taxon>Bacillati</taxon>
        <taxon>Actinomycetota</taxon>
        <taxon>Actinomycetes</taxon>
        <taxon>Micrococcales</taxon>
        <taxon>Dermacoccaceae</taxon>
        <taxon>Branchiibius</taxon>
    </lineage>
</organism>
<accession>A0ABW2ATC1</accession>
<proteinExistence type="predicted"/>
<reference evidence="3" key="1">
    <citation type="journal article" date="2019" name="Int. J. Syst. Evol. Microbiol.">
        <title>The Global Catalogue of Microorganisms (GCM) 10K type strain sequencing project: providing services to taxonomists for standard genome sequencing and annotation.</title>
        <authorList>
            <consortium name="The Broad Institute Genomics Platform"/>
            <consortium name="The Broad Institute Genome Sequencing Center for Infectious Disease"/>
            <person name="Wu L."/>
            <person name="Ma J."/>
        </authorList>
    </citation>
    <scope>NUCLEOTIDE SEQUENCE [LARGE SCALE GENOMIC DNA]</scope>
    <source>
        <strain evidence="3">NBRC 106593</strain>
    </source>
</reference>
<comment type="caution">
    <text evidence="2">The sequence shown here is derived from an EMBL/GenBank/DDBJ whole genome shotgun (WGS) entry which is preliminary data.</text>
</comment>
<keyword evidence="3" id="KW-1185">Reference proteome</keyword>
<evidence type="ECO:0000313" key="3">
    <source>
        <dbReference type="Proteomes" id="UP001596356"/>
    </source>
</evidence>
<keyword evidence="2" id="KW-0378">Hydrolase</keyword>